<dbReference type="OrthoDB" id="784956at2759"/>
<keyword evidence="3" id="KW-1185">Reference proteome</keyword>
<comment type="caution">
    <text evidence="2">The sequence shown here is derived from an EMBL/GenBank/DDBJ whole genome shotgun (WGS) entry which is preliminary data.</text>
</comment>
<evidence type="ECO:0000313" key="2">
    <source>
        <dbReference type="EMBL" id="KAH1091821.1"/>
    </source>
</evidence>
<dbReference type="AlphaFoldDB" id="A0A9D3VQ58"/>
<evidence type="ECO:0000313" key="3">
    <source>
        <dbReference type="Proteomes" id="UP000828251"/>
    </source>
</evidence>
<protein>
    <submittedName>
        <fullName evidence="2">Uncharacterized protein</fullName>
    </submittedName>
</protein>
<dbReference type="GO" id="GO:0010073">
    <property type="term" value="P:meristem maintenance"/>
    <property type="evidence" value="ECO:0007669"/>
    <property type="project" value="InterPro"/>
</dbReference>
<dbReference type="EMBL" id="JAIQCV010000006">
    <property type="protein sequence ID" value="KAH1091821.1"/>
    <property type="molecule type" value="Genomic_DNA"/>
</dbReference>
<dbReference type="Proteomes" id="UP000828251">
    <property type="component" value="Unassembled WGS sequence"/>
</dbReference>
<name>A0A9D3VQ58_9ROSI</name>
<gene>
    <name evidence="2" type="ORF">J1N35_019078</name>
</gene>
<accession>A0A9D3VQ58</accession>
<proteinExistence type="predicted"/>
<reference evidence="2 3" key="1">
    <citation type="journal article" date="2021" name="Plant Biotechnol. J.">
        <title>Multi-omics assisted identification of the key and species-specific regulatory components of drought-tolerant mechanisms in Gossypium stocksii.</title>
        <authorList>
            <person name="Yu D."/>
            <person name="Ke L."/>
            <person name="Zhang D."/>
            <person name="Wu Y."/>
            <person name="Sun Y."/>
            <person name="Mei J."/>
            <person name="Sun J."/>
            <person name="Sun Y."/>
        </authorList>
    </citation>
    <scope>NUCLEOTIDE SEQUENCE [LARGE SCALE GENOMIC DNA]</scope>
    <source>
        <strain evidence="3">cv. E1</strain>
        <tissue evidence="2">Leaf</tissue>
    </source>
</reference>
<dbReference type="PANTHER" id="PTHR46033:SF8">
    <property type="entry name" value="PROTEIN MAINTENANCE OF MERISTEMS-LIKE"/>
    <property type="match status" value="1"/>
</dbReference>
<organism evidence="2 3">
    <name type="scientific">Gossypium stocksii</name>
    <dbReference type="NCBI Taxonomy" id="47602"/>
    <lineage>
        <taxon>Eukaryota</taxon>
        <taxon>Viridiplantae</taxon>
        <taxon>Streptophyta</taxon>
        <taxon>Embryophyta</taxon>
        <taxon>Tracheophyta</taxon>
        <taxon>Spermatophyta</taxon>
        <taxon>Magnoliopsida</taxon>
        <taxon>eudicotyledons</taxon>
        <taxon>Gunneridae</taxon>
        <taxon>Pentapetalae</taxon>
        <taxon>rosids</taxon>
        <taxon>malvids</taxon>
        <taxon>Malvales</taxon>
        <taxon>Malvaceae</taxon>
        <taxon>Malvoideae</taxon>
        <taxon>Gossypium</taxon>
    </lineage>
</organism>
<feature type="region of interest" description="Disordered" evidence="1">
    <location>
        <begin position="1"/>
        <end position="29"/>
    </location>
</feature>
<dbReference type="PANTHER" id="PTHR46033">
    <property type="entry name" value="PROTEIN MAIN-LIKE 2"/>
    <property type="match status" value="1"/>
</dbReference>
<sequence>MATTMKPIRTQEERKESANSQEGNEKMQQRYLAKTSQTAKILYSVCQNQGGPRHTFHRPCDECTITLEDGKLQLGLSMNESIIMGATIVLDKEDLCETLFEKVPNKFDSGRILMNWLVKIFNKLPIDATEVVKEQYARAFILQLIGPF</sequence>
<evidence type="ECO:0000256" key="1">
    <source>
        <dbReference type="SAM" id="MobiDB-lite"/>
    </source>
</evidence>
<feature type="compositionally biased region" description="Basic and acidic residues" evidence="1">
    <location>
        <begin position="9"/>
        <end position="28"/>
    </location>
</feature>
<dbReference type="InterPro" id="IPR044824">
    <property type="entry name" value="MAIN-like"/>
</dbReference>